<keyword evidence="9" id="KW-1185">Reference proteome</keyword>
<dbReference type="Pfam" id="PF07690">
    <property type="entry name" value="MFS_1"/>
    <property type="match status" value="1"/>
</dbReference>
<dbReference type="EMBL" id="BIFR01000001">
    <property type="protein sequence ID" value="GCE13516.1"/>
    <property type="molecule type" value="Genomic_DNA"/>
</dbReference>
<dbReference type="RefSeq" id="WP_126581036.1">
    <property type="nucleotide sequence ID" value="NZ_BIFR01000001.1"/>
</dbReference>
<keyword evidence="4 6" id="KW-1133">Transmembrane helix</keyword>
<evidence type="ECO:0000256" key="4">
    <source>
        <dbReference type="ARBA" id="ARBA00022989"/>
    </source>
</evidence>
<gene>
    <name evidence="8" type="ORF">KTT_33750</name>
</gene>
<feature type="transmembrane region" description="Helical" evidence="6">
    <location>
        <begin position="307"/>
        <end position="327"/>
    </location>
</feature>
<feature type="transmembrane region" description="Helical" evidence="6">
    <location>
        <begin position="348"/>
        <end position="367"/>
    </location>
</feature>
<name>A0A402A3A2_9CHLR</name>
<feature type="transmembrane region" description="Helical" evidence="6">
    <location>
        <begin position="45"/>
        <end position="66"/>
    </location>
</feature>
<dbReference type="PROSITE" id="PS50850">
    <property type="entry name" value="MFS"/>
    <property type="match status" value="1"/>
</dbReference>
<dbReference type="PANTHER" id="PTHR23513:SF6">
    <property type="entry name" value="MAJOR FACILITATOR SUPERFAMILY ASSOCIATED DOMAIN-CONTAINING PROTEIN"/>
    <property type="match status" value="1"/>
</dbReference>
<dbReference type="CDD" id="cd06173">
    <property type="entry name" value="MFS_MefA_like"/>
    <property type="match status" value="1"/>
</dbReference>
<comment type="subcellular location">
    <subcellularLocation>
        <location evidence="1">Cell membrane</location>
        <topology evidence="1">Multi-pass membrane protein</topology>
    </subcellularLocation>
</comment>
<evidence type="ECO:0000256" key="5">
    <source>
        <dbReference type="ARBA" id="ARBA00023136"/>
    </source>
</evidence>
<feature type="transmembrane region" description="Helical" evidence="6">
    <location>
        <begin position="78"/>
        <end position="99"/>
    </location>
</feature>
<feature type="transmembrane region" description="Helical" evidence="6">
    <location>
        <begin position="397"/>
        <end position="417"/>
    </location>
</feature>
<evidence type="ECO:0000313" key="8">
    <source>
        <dbReference type="EMBL" id="GCE13516.1"/>
    </source>
</evidence>
<dbReference type="PANTHER" id="PTHR23513">
    <property type="entry name" value="INTEGRAL MEMBRANE EFFLUX PROTEIN-RELATED"/>
    <property type="match status" value="1"/>
</dbReference>
<sequence length="443" mass="46601">MEQTENTYRPAVFVTIWVGQMISLLGSGMSGFALGVYLYEQTHSVTQFALLYLFVFLPQIVITPLSGVIADRYNRRNIMIASNIGGVLTTGLLILLVQTNALQVWLIYLISILFAICNATLFPPYAASVPMLVPKEQLGRANGMVQFANSISQTLAPLLAGVLVVTIHLSGIALIDGITFLVAVGTLLFIAIPQPEATGKKRQPIVKDAMAGLSYITAKPGLLGLLAFFGVANISVSYCSALITPIVLSFADTQALGLVSAVGGAGLLGGSILMTIWGGPKPRIHGVLAFGILFGIFVSLVGIHASVITIAIANFLLCFCIPIVNGSNMTIWQTKVPGELQGRAFSSLRLLGWSTVPLAYLTAGPLADHVFEPLLSAHGALADSLGSVIGVGSGRGMAFILLLIGLLPIIGGIVGYLSPRVRNLEQDIPAPGVEQELPAATKA</sequence>
<dbReference type="AlphaFoldDB" id="A0A402A3A2"/>
<proteinExistence type="predicted"/>
<evidence type="ECO:0000256" key="1">
    <source>
        <dbReference type="ARBA" id="ARBA00004651"/>
    </source>
</evidence>
<dbReference type="InterPro" id="IPR011701">
    <property type="entry name" value="MFS"/>
</dbReference>
<dbReference type="InterPro" id="IPR020846">
    <property type="entry name" value="MFS_dom"/>
</dbReference>
<keyword evidence="2" id="KW-1003">Cell membrane</keyword>
<feature type="transmembrane region" description="Helical" evidence="6">
    <location>
        <begin position="173"/>
        <end position="192"/>
    </location>
</feature>
<comment type="caution">
    <text evidence="8">The sequence shown here is derived from an EMBL/GenBank/DDBJ whole genome shotgun (WGS) entry which is preliminary data.</text>
</comment>
<feature type="transmembrane region" description="Helical" evidence="6">
    <location>
        <begin position="284"/>
        <end position="301"/>
    </location>
</feature>
<evidence type="ECO:0000256" key="2">
    <source>
        <dbReference type="ARBA" id="ARBA00022475"/>
    </source>
</evidence>
<protein>
    <recommendedName>
        <fullName evidence="7">Major facilitator superfamily (MFS) profile domain-containing protein</fullName>
    </recommendedName>
</protein>
<feature type="transmembrane region" description="Helical" evidence="6">
    <location>
        <begin position="147"/>
        <end position="167"/>
    </location>
</feature>
<evidence type="ECO:0000256" key="3">
    <source>
        <dbReference type="ARBA" id="ARBA00022692"/>
    </source>
</evidence>
<evidence type="ECO:0000256" key="6">
    <source>
        <dbReference type="SAM" id="Phobius"/>
    </source>
</evidence>
<feature type="transmembrane region" description="Helical" evidence="6">
    <location>
        <begin position="222"/>
        <end position="243"/>
    </location>
</feature>
<accession>A0A402A3A2</accession>
<dbReference type="Gene3D" id="1.20.1250.20">
    <property type="entry name" value="MFS general substrate transporter like domains"/>
    <property type="match status" value="1"/>
</dbReference>
<organism evidence="8 9">
    <name type="scientific">Tengunoibacter tsumagoiensis</name>
    <dbReference type="NCBI Taxonomy" id="2014871"/>
    <lineage>
        <taxon>Bacteria</taxon>
        <taxon>Bacillati</taxon>
        <taxon>Chloroflexota</taxon>
        <taxon>Ktedonobacteria</taxon>
        <taxon>Ktedonobacterales</taxon>
        <taxon>Dictyobacteraceae</taxon>
        <taxon>Tengunoibacter</taxon>
    </lineage>
</organism>
<evidence type="ECO:0000313" key="9">
    <source>
        <dbReference type="Proteomes" id="UP000287352"/>
    </source>
</evidence>
<feature type="transmembrane region" description="Helical" evidence="6">
    <location>
        <begin position="12"/>
        <end position="39"/>
    </location>
</feature>
<dbReference type="InterPro" id="IPR036259">
    <property type="entry name" value="MFS_trans_sf"/>
</dbReference>
<dbReference type="GO" id="GO:0005886">
    <property type="term" value="C:plasma membrane"/>
    <property type="evidence" value="ECO:0007669"/>
    <property type="project" value="UniProtKB-SubCell"/>
</dbReference>
<keyword evidence="3 6" id="KW-0812">Transmembrane</keyword>
<dbReference type="GO" id="GO:0022857">
    <property type="term" value="F:transmembrane transporter activity"/>
    <property type="evidence" value="ECO:0007669"/>
    <property type="project" value="InterPro"/>
</dbReference>
<dbReference type="Proteomes" id="UP000287352">
    <property type="component" value="Unassembled WGS sequence"/>
</dbReference>
<feature type="domain" description="Major facilitator superfamily (MFS) profile" evidence="7">
    <location>
        <begin position="1"/>
        <end position="195"/>
    </location>
</feature>
<feature type="transmembrane region" description="Helical" evidence="6">
    <location>
        <begin position="105"/>
        <end position="126"/>
    </location>
</feature>
<feature type="transmembrane region" description="Helical" evidence="6">
    <location>
        <begin position="255"/>
        <end position="277"/>
    </location>
</feature>
<dbReference type="OrthoDB" id="9775268at2"/>
<reference evidence="9" key="1">
    <citation type="submission" date="2018-12" db="EMBL/GenBank/DDBJ databases">
        <title>Tengunoibacter tsumagoiensis gen. nov., sp. nov., Dictyobacter kobayashii sp. nov., D. alpinus sp. nov., and D. joshuensis sp. nov. and description of Dictyobacteraceae fam. nov. within the order Ktedonobacterales isolated from Tengu-no-mugimeshi.</title>
        <authorList>
            <person name="Wang C.M."/>
            <person name="Zheng Y."/>
            <person name="Sakai Y."/>
            <person name="Toyoda A."/>
            <person name="Minakuchi Y."/>
            <person name="Abe K."/>
            <person name="Yokota A."/>
            <person name="Yabe S."/>
        </authorList>
    </citation>
    <scope>NUCLEOTIDE SEQUENCE [LARGE SCALE GENOMIC DNA]</scope>
    <source>
        <strain evidence="9">Uno3</strain>
    </source>
</reference>
<evidence type="ECO:0000259" key="7">
    <source>
        <dbReference type="PROSITE" id="PS50850"/>
    </source>
</evidence>
<keyword evidence="5 6" id="KW-0472">Membrane</keyword>
<dbReference type="SUPFAM" id="SSF103473">
    <property type="entry name" value="MFS general substrate transporter"/>
    <property type="match status" value="1"/>
</dbReference>